<proteinExistence type="predicted"/>
<sequence length="180" mass="20038">MLSPRLGWVNVFTGVGPGGNLLKKTLMIFSLLILSTPSWAADCFDMAGRDYRIDPDLLRAISWQESNWVVGAIGKNPGTGYGAGLMQIDSQHHAQLSQFGIKPEYLLTDACLNIYTGAYYLALAFKKWGVSWEAVGAYNAGFRRTDKQAMRRLHYARKIEAIYRAIKANNKAGHVQPAQR</sequence>
<dbReference type="InterPro" id="IPR008258">
    <property type="entry name" value="Transglycosylase_SLT_dom_1"/>
</dbReference>
<accession>A0A8G2A2V8</accession>
<dbReference type="CDD" id="cd13400">
    <property type="entry name" value="LT_IagB-like"/>
    <property type="match status" value="1"/>
</dbReference>
<dbReference type="SUPFAM" id="SSF53955">
    <property type="entry name" value="Lysozyme-like"/>
    <property type="match status" value="1"/>
</dbReference>
<name>A0A8G2A2V8_RAOPL</name>
<evidence type="ECO:0000313" key="3">
    <source>
        <dbReference type="Proteomes" id="UP000078124"/>
    </source>
</evidence>
<evidence type="ECO:0000313" key="2">
    <source>
        <dbReference type="EMBL" id="SAQ11773.1"/>
    </source>
</evidence>
<feature type="domain" description="Transglycosylase SLT" evidence="1">
    <location>
        <begin position="42"/>
        <end position="151"/>
    </location>
</feature>
<evidence type="ECO:0000259" key="1">
    <source>
        <dbReference type="Pfam" id="PF01464"/>
    </source>
</evidence>
<dbReference type="Proteomes" id="UP000078124">
    <property type="component" value="Unassembled WGS sequence"/>
</dbReference>
<dbReference type="InterPro" id="IPR023346">
    <property type="entry name" value="Lysozyme-like_dom_sf"/>
</dbReference>
<dbReference type="Gene3D" id="1.10.530.10">
    <property type="match status" value="1"/>
</dbReference>
<gene>
    <name evidence="2" type="ORF">SAMEA2273876_05150</name>
</gene>
<reference evidence="2 3" key="1">
    <citation type="submission" date="2016-05" db="EMBL/GenBank/DDBJ databases">
        <authorList>
            <consortium name="Pathogen Informatics"/>
        </authorList>
    </citation>
    <scope>NUCLEOTIDE SEQUENCE [LARGE SCALE GENOMIC DNA]</scope>
    <source>
        <strain evidence="2 3">2880STDY5682802</strain>
    </source>
</reference>
<dbReference type="EMBL" id="FLAC01000032">
    <property type="protein sequence ID" value="SAQ11773.1"/>
    <property type="molecule type" value="Genomic_DNA"/>
</dbReference>
<comment type="caution">
    <text evidence="2">The sequence shown here is derived from an EMBL/GenBank/DDBJ whole genome shotgun (WGS) entry which is preliminary data.</text>
</comment>
<dbReference type="AlphaFoldDB" id="A0A8G2A2V8"/>
<protein>
    <submittedName>
        <fullName evidence="2">Putative lytic transglycosylase</fullName>
    </submittedName>
</protein>
<organism evidence="2 3">
    <name type="scientific">Raoultella planticola</name>
    <name type="common">Klebsiella planticola</name>
    <dbReference type="NCBI Taxonomy" id="575"/>
    <lineage>
        <taxon>Bacteria</taxon>
        <taxon>Pseudomonadati</taxon>
        <taxon>Pseudomonadota</taxon>
        <taxon>Gammaproteobacteria</taxon>
        <taxon>Enterobacterales</taxon>
        <taxon>Enterobacteriaceae</taxon>
        <taxon>Klebsiella/Raoultella group</taxon>
        <taxon>Raoultella</taxon>
    </lineage>
</organism>
<dbReference type="Pfam" id="PF01464">
    <property type="entry name" value="SLT"/>
    <property type="match status" value="1"/>
</dbReference>